<comment type="caution">
    <text evidence="4">The sequence shown here is derived from an EMBL/GenBank/DDBJ whole genome shotgun (WGS) entry which is preliminary data.</text>
</comment>
<organism evidence="4 5">
    <name type="scientific">Catenovulum maritimum</name>
    <dbReference type="NCBI Taxonomy" id="1513271"/>
    <lineage>
        <taxon>Bacteria</taxon>
        <taxon>Pseudomonadati</taxon>
        <taxon>Pseudomonadota</taxon>
        <taxon>Gammaproteobacteria</taxon>
        <taxon>Alteromonadales</taxon>
        <taxon>Alteromonadaceae</taxon>
        <taxon>Catenovulum</taxon>
    </lineage>
</organism>
<dbReference type="InterPro" id="IPR043129">
    <property type="entry name" value="ATPase_NBD"/>
</dbReference>
<dbReference type="RefSeq" id="WP_048691335.1">
    <property type="nucleotide sequence ID" value="NZ_KQ130487.1"/>
</dbReference>
<accession>A0A0J8GXW5</accession>
<reference evidence="4 5" key="1">
    <citation type="submission" date="2015-04" db="EMBL/GenBank/DDBJ databases">
        <title>Draft Genome Sequence of the Novel Agar-Digesting Marine Bacterium Q1.</title>
        <authorList>
            <person name="Li Y."/>
            <person name="Li D."/>
            <person name="Chen G."/>
            <person name="Du Z."/>
        </authorList>
    </citation>
    <scope>NUCLEOTIDE SEQUENCE [LARGE SCALE GENOMIC DNA]</scope>
    <source>
        <strain evidence="4 5">Q1</strain>
    </source>
</reference>
<evidence type="ECO:0000256" key="3">
    <source>
        <dbReference type="ARBA" id="ARBA00022840"/>
    </source>
</evidence>
<keyword evidence="2" id="KW-0547">Nucleotide-binding</keyword>
<gene>
    <name evidence="4" type="ORF">XM47_07645</name>
</gene>
<proteinExistence type="inferred from homology"/>
<dbReference type="SUPFAM" id="SSF53067">
    <property type="entry name" value="Actin-like ATPase domain"/>
    <property type="match status" value="2"/>
</dbReference>
<dbReference type="PROSITE" id="PS00329">
    <property type="entry name" value="HSP70_2"/>
    <property type="match status" value="1"/>
</dbReference>
<dbReference type="InterPro" id="IPR018181">
    <property type="entry name" value="Heat_shock_70_CS"/>
</dbReference>
<dbReference type="Pfam" id="PF00012">
    <property type="entry name" value="HSP70"/>
    <property type="match status" value="1"/>
</dbReference>
<dbReference type="EMBL" id="LAZL01000010">
    <property type="protein sequence ID" value="KMT65568.1"/>
    <property type="molecule type" value="Genomic_DNA"/>
</dbReference>
<dbReference type="OrthoDB" id="9807934at2"/>
<protein>
    <submittedName>
        <fullName evidence="4">Chaperone</fullName>
    </submittedName>
</protein>
<dbReference type="Gene3D" id="3.30.420.40">
    <property type="match status" value="2"/>
</dbReference>
<dbReference type="PATRIC" id="fig|1513271.3.peg.1561"/>
<evidence type="ECO:0000256" key="2">
    <source>
        <dbReference type="ARBA" id="ARBA00022741"/>
    </source>
</evidence>
<dbReference type="InterPro" id="IPR013126">
    <property type="entry name" value="Hsp_70_fam"/>
</dbReference>
<evidence type="ECO:0000313" key="4">
    <source>
        <dbReference type="EMBL" id="KMT65568.1"/>
    </source>
</evidence>
<comment type="similarity">
    <text evidence="1">Belongs to the heat shock protein 70 family.</text>
</comment>
<dbReference type="AlphaFoldDB" id="A0A0J8GXW5"/>
<dbReference type="Gene3D" id="3.90.640.10">
    <property type="entry name" value="Actin, Chain A, domain 4"/>
    <property type="match status" value="1"/>
</dbReference>
<name>A0A0J8GXW5_9ALTE</name>
<dbReference type="NCBIfam" id="NF008673">
    <property type="entry name" value="PRK11678.1"/>
    <property type="match status" value="1"/>
</dbReference>
<dbReference type="STRING" id="1513271.XM47_07645"/>
<evidence type="ECO:0000313" key="5">
    <source>
        <dbReference type="Proteomes" id="UP000037600"/>
    </source>
</evidence>
<sequence>MFCGLDFGTSHCAVGVKLEEIIKLIPLENDSPFMPSTLYAFDRGFIVDYVHKLIAQSSNKTELAEYQSSREASLNKIAHLRQQHDLTASEQTTFVGSEAISEYIEFPEEGYFVKSPKSFLGAKGLQNNQIQFFEDITTALMLSVKHKAELKLGASLSQVVIGRPVNFQGLDSQKSNQQAIEILTRCAKRCGFSHVDFLYEPLAAGIDFETQLSQEKVVLVVDIGGGTTDCSIVKMGPNKDKLDREEDFLAHTGRRIGGNDLDIYTAFHTLMPLFGLGSEYKTGATLPRTFFWNAVATNDVVAQNDFVSNSNRLAIEQLSRDAKSTDLIQRLIKLQADKLNHRVVRDAELAKIALSQNESFKVDLNYVADELGQNINQSNFAESIQQPKISIQKLIKEALIQANTVPDIVYITGGSAKSQVLKQAVLSAVKEELGMDVELLDGDYFGSVASGLTKWAQKIYR</sequence>
<keyword evidence="5" id="KW-1185">Reference proteome</keyword>
<keyword evidence="3" id="KW-0067">ATP-binding</keyword>
<dbReference type="GO" id="GO:0005524">
    <property type="term" value="F:ATP binding"/>
    <property type="evidence" value="ECO:0007669"/>
    <property type="project" value="UniProtKB-KW"/>
</dbReference>
<dbReference type="PANTHER" id="PTHR19375">
    <property type="entry name" value="HEAT SHOCK PROTEIN 70KDA"/>
    <property type="match status" value="1"/>
</dbReference>
<dbReference type="Proteomes" id="UP000037600">
    <property type="component" value="Unassembled WGS sequence"/>
</dbReference>
<evidence type="ECO:0000256" key="1">
    <source>
        <dbReference type="ARBA" id="ARBA00007381"/>
    </source>
</evidence>
<dbReference type="GO" id="GO:0140662">
    <property type="term" value="F:ATP-dependent protein folding chaperone"/>
    <property type="evidence" value="ECO:0007669"/>
    <property type="project" value="InterPro"/>
</dbReference>